<dbReference type="RefSeq" id="WP_042207181.1">
    <property type="nucleotide sequence ID" value="NZ_CP009288.1"/>
</dbReference>
<evidence type="ECO:0000313" key="7">
    <source>
        <dbReference type="EMBL" id="AIQ13390.1"/>
    </source>
</evidence>
<feature type="domain" description="Ferric oxidoreductase" evidence="6">
    <location>
        <begin position="66"/>
        <end position="187"/>
    </location>
</feature>
<keyword evidence="4 5" id="KW-0472">Membrane</keyword>
<keyword evidence="8" id="KW-1185">Reference proteome</keyword>
<dbReference type="OrthoDB" id="3174396at2"/>
<protein>
    <recommendedName>
        <fullName evidence="6">Ferric oxidoreductase domain-containing protein</fullName>
    </recommendedName>
</protein>
<dbReference type="STRING" id="44251.PDUR_16800"/>
<feature type="transmembrane region" description="Helical" evidence="5">
    <location>
        <begin position="139"/>
        <end position="158"/>
    </location>
</feature>
<sequence length="243" mass="27860">MSLLYCLLIAALLCQFPKFIQKNRAALYTLATTITIVVTTYEMIRLFSGFQLQGFIRELERAVSHGVISIALFIPVMFAGALNNRWNYTRKLMSIRAPLAIIASILMLAHGFVYLVRFLVRVSSMLSSDEATVLRKTIYLSYSVIGIIAFIVMIPLFITSFRKVRSRIGGAKWRKIQRWAYLFYLLAYLHVLLILIMDKDTDWLRLVLYTGIFGSYTILRLMKYKAANVMSQARVSKGVRTAE</sequence>
<dbReference type="eggNOG" id="COG2717">
    <property type="taxonomic scope" value="Bacteria"/>
</dbReference>
<proteinExistence type="predicted"/>
<comment type="subcellular location">
    <subcellularLocation>
        <location evidence="1">Membrane</location>
        <topology evidence="1">Multi-pass membrane protein</topology>
    </subcellularLocation>
</comment>
<dbReference type="Pfam" id="PF01794">
    <property type="entry name" value="Ferric_reduct"/>
    <property type="match status" value="1"/>
</dbReference>
<feature type="transmembrane region" description="Helical" evidence="5">
    <location>
        <begin position="203"/>
        <end position="222"/>
    </location>
</feature>
<keyword evidence="3 5" id="KW-1133">Transmembrane helix</keyword>
<gene>
    <name evidence="7" type="ORF">PDUR_16800</name>
</gene>
<name>A0A089HRS0_PAEDU</name>
<evidence type="ECO:0000256" key="1">
    <source>
        <dbReference type="ARBA" id="ARBA00004141"/>
    </source>
</evidence>
<evidence type="ECO:0000256" key="5">
    <source>
        <dbReference type="SAM" id="Phobius"/>
    </source>
</evidence>
<feature type="transmembrane region" description="Helical" evidence="5">
    <location>
        <begin position="179"/>
        <end position="197"/>
    </location>
</feature>
<evidence type="ECO:0000313" key="8">
    <source>
        <dbReference type="Proteomes" id="UP000029409"/>
    </source>
</evidence>
<dbReference type="AlphaFoldDB" id="A0A089HRS0"/>
<dbReference type="GO" id="GO:0016020">
    <property type="term" value="C:membrane"/>
    <property type="evidence" value="ECO:0007669"/>
    <property type="project" value="UniProtKB-SubCell"/>
</dbReference>
<accession>A0A089HRS0</accession>
<feature type="transmembrane region" description="Helical" evidence="5">
    <location>
        <begin position="62"/>
        <end position="83"/>
    </location>
</feature>
<dbReference type="Proteomes" id="UP000029409">
    <property type="component" value="Chromosome"/>
</dbReference>
<keyword evidence="2 5" id="KW-0812">Transmembrane</keyword>
<feature type="transmembrane region" description="Helical" evidence="5">
    <location>
        <begin position="95"/>
        <end position="119"/>
    </location>
</feature>
<evidence type="ECO:0000256" key="4">
    <source>
        <dbReference type="ARBA" id="ARBA00023136"/>
    </source>
</evidence>
<evidence type="ECO:0000256" key="2">
    <source>
        <dbReference type="ARBA" id="ARBA00022692"/>
    </source>
</evidence>
<evidence type="ECO:0000259" key="6">
    <source>
        <dbReference type="Pfam" id="PF01794"/>
    </source>
</evidence>
<dbReference type="InterPro" id="IPR013130">
    <property type="entry name" value="Fe3_Rdtase_TM_dom"/>
</dbReference>
<dbReference type="EMBL" id="CP009288">
    <property type="protein sequence ID" value="AIQ13390.1"/>
    <property type="molecule type" value="Genomic_DNA"/>
</dbReference>
<organism evidence="7 8">
    <name type="scientific">Paenibacillus durus</name>
    <name type="common">Paenibacillus azotofixans</name>
    <dbReference type="NCBI Taxonomy" id="44251"/>
    <lineage>
        <taxon>Bacteria</taxon>
        <taxon>Bacillati</taxon>
        <taxon>Bacillota</taxon>
        <taxon>Bacilli</taxon>
        <taxon>Bacillales</taxon>
        <taxon>Paenibacillaceae</taxon>
        <taxon>Paenibacillus</taxon>
    </lineage>
</organism>
<reference evidence="7 8" key="1">
    <citation type="submission" date="2014-08" db="EMBL/GenBank/DDBJ databases">
        <title>Comparative genomics of the Paenibacillus odorifer group.</title>
        <authorList>
            <person name="den Bakker H.C."/>
            <person name="Tsai Y.-C."/>
            <person name="Martin N."/>
            <person name="Korlach J."/>
            <person name="Wiedmann M."/>
        </authorList>
    </citation>
    <scope>NUCLEOTIDE SEQUENCE [LARGE SCALE GENOMIC DNA]</scope>
    <source>
        <strain evidence="7 8">DSM 1735</strain>
    </source>
</reference>
<evidence type="ECO:0000256" key="3">
    <source>
        <dbReference type="ARBA" id="ARBA00022989"/>
    </source>
</evidence>
<dbReference type="KEGG" id="pdu:PDUR_16800"/>